<dbReference type="SUPFAM" id="SSF53448">
    <property type="entry name" value="Nucleotide-diphospho-sugar transferases"/>
    <property type="match status" value="1"/>
</dbReference>
<dbReference type="GO" id="GO:0035269">
    <property type="term" value="P:protein O-linked glycosylation via mannose"/>
    <property type="evidence" value="ECO:0007669"/>
    <property type="project" value="TreeGrafter"/>
</dbReference>
<accession>A0AAF0FUN1</accession>
<keyword evidence="12" id="KW-1185">Reference proteome</keyword>
<dbReference type="KEGG" id="manq:L1994_00015"/>
<dbReference type="Gene3D" id="3.90.550.10">
    <property type="entry name" value="Spore Coat Polysaccharide Biosynthesis Protein SpsA, Chain A"/>
    <property type="match status" value="1"/>
</dbReference>
<dbReference type="Pfam" id="PF04138">
    <property type="entry name" value="GtrA_DPMS_TM"/>
    <property type="match status" value="1"/>
</dbReference>
<dbReference type="GO" id="GO:0006488">
    <property type="term" value="P:dolichol-linked oligosaccharide biosynthetic process"/>
    <property type="evidence" value="ECO:0007669"/>
    <property type="project" value="TreeGrafter"/>
</dbReference>
<feature type="domain" description="Glycosyltransferase 2-like" evidence="9">
    <location>
        <begin position="7"/>
        <end position="171"/>
    </location>
</feature>
<evidence type="ECO:0000256" key="4">
    <source>
        <dbReference type="ARBA" id="ARBA00022679"/>
    </source>
</evidence>
<evidence type="ECO:0000256" key="6">
    <source>
        <dbReference type="ARBA" id="ARBA00022989"/>
    </source>
</evidence>
<feature type="transmembrane region" description="Helical" evidence="8">
    <location>
        <begin position="247"/>
        <end position="268"/>
    </location>
</feature>
<keyword evidence="3" id="KW-0328">Glycosyltransferase</keyword>
<name>A0AAF0FUN1_9EURY</name>
<keyword evidence="4" id="KW-0808">Transferase</keyword>
<keyword evidence="5 8" id="KW-0812">Transmembrane</keyword>
<dbReference type="GeneID" id="79948732"/>
<dbReference type="InterPro" id="IPR039528">
    <property type="entry name" value="DPM1-like"/>
</dbReference>
<dbReference type="AlphaFoldDB" id="A0AAF0FUN1"/>
<dbReference type="PANTHER" id="PTHR43398:SF1">
    <property type="entry name" value="DOLICHOL-PHOSPHATE MANNOSYLTRANSFERASE SUBUNIT 1"/>
    <property type="match status" value="1"/>
</dbReference>
<dbReference type="Proteomes" id="UP001218895">
    <property type="component" value="Chromosome"/>
</dbReference>
<feature type="domain" description="GtrA/DPMS transmembrane" evidence="10">
    <location>
        <begin position="249"/>
        <end position="368"/>
    </location>
</feature>
<dbReference type="GO" id="GO:0000271">
    <property type="term" value="P:polysaccharide biosynthetic process"/>
    <property type="evidence" value="ECO:0007669"/>
    <property type="project" value="InterPro"/>
</dbReference>
<feature type="transmembrane region" description="Helical" evidence="8">
    <location>
        <begin position="315"/>
        <end position="336"/>
    </location>
</feature>
<evidence type="ECO:0000259" key="10">
    <source>
        <dbReference type="Pfam" id="PF04138"/>
    </source>
</evidence>
<feature type="transmembrane region" description="Helical" evidence="8">
    <location>
        <begin position="274"/>
        <end position="294"/>
    </location>
</feature>
<evidence type="ECO:0000256" key="1">
    <source>
        <dbReference type="ARBA" id="ARBA00004141"/>
    </source>
</evidence>
<evidence type="ECO:0000256" key="2">
    <source>
        <dbReference type="ARBA" id="ARBA00006739"/>
    </source>
</evidence>
<proteinExistence type="inferred from homology"/>
<keyword evidence="7 8" id="KW-0472">Membrane</keyword>
<comment type="similarity">
    <text evidence="2">Belongs to the glycosyltransferase 2 family.</text>
</comment>
<evidence type="ECO:0000256" key="3">
    <source>
        <dbReference type="ARBA" id="ARBA00022676"/>
    </source>
</evidence>
<dbReference type="CDD" id="cd06442">
    <property type="entry name" value="DPM1_like"/>
    <property type="match status" value="1"/>
</dbReference>
<protein>
    <submittedName>
        <fullName evidence="11">Glycosyltransferase family 2 protein</fullName>
    </submittedName>
</protein>
<dbReference type="EMBL" id="CP091092">
    <property type="protein sequence ID" value="WFN36818.1"/>
    <property type="molecule type" value="Genomic_DNA"/>
</dbReference>
<evidence type="ECO:0000256" key="7">
    <source>
        <dbReference type="ARBA" id="ARBA00023136"/>
    </source>
</evidence>
<evidence type="ECO:0000256" key="8">
    <source>
        <dbReference type="SAM" id="Phobius"/>
    </source>
</evidence>
<dbReference type="GO" id="GO:0004582">
    <property type="term" value="F:dolichyl-phosphate beta-D-mannosyltransferase activity"/>
    <property type="evidence" value="ECO:0007669"/>
    <property type="project" value="InterPro"/>
</dbReference>
<dbReference type="PANTHER" id="PTHR43398">
    <property type="entry name" value="DOLICHOL-PHOSPHATE MANNOSYLTRANSFERASE SUBUNIT 1"/>
    <property type="match status" value="1"/>
</dbReference>
<dbReference type="InterPro" id="IPR007267">
    <property type="entry name" value="GtrA_DPMS_TM"/>
</dbReference>
<sequence>MTRYSLTIIIPTFNEIENIENIIIAVSGVLKNSGIEGEILVVDDDSKDGTVDCVRELLKTHPELSLIVRPDDHGLSQSVVEGFQKAKADIIQVIDADFSHPVELIPKFYSAIKDEGYDVCIGSRYTKGGDIENWPIKRRIISLGATVFGRVLFPEITDPVSGFFAIKKEVVYDADLKPRGYKILMEVLGKGRWENFKEIPFTFRDREEGESKLKFSTILDYIGQCTDIGVYAFRHRETNVWKEWKKVIKFGFVGISGIFVNTGILFALTEYIGFYYLVSAIFAIEASIITNFLLNDYWTFDGGNNSRMAKKWKRFVSFQVVSVLGVVINLAVLFILTEFIGLWYILSNIAGIFVAFIWNFFINRNFTWRRG</sequence>
<dbReference type="InterPro" id="IPR001173">
    <property type="entry name" value="Glyco_trans_2-like"/>
</dbReference>
<evidence type="ECO:0000313" key="11">
    <source>
        <dbReference type="EMBL" id="WFN36818.1"/>
    </source>
</evidence>
<evidence type="ECO:0000313" key="12">
    <source>
        <dbReference type="Proteomes" id="UP001218895"/>
    </source>
</evidence>
<dbReference type="GO" id="GO:0006506">
    <property type="term" value="P:GPI anchor biosynthetic process"/>
    <property type="evidence" value="ECO:0007669"/>
    <property type="project" value="TreeGrafter"/>
</dbReference>
<dbReference type="GO" id="GO:0016020">
    <property type="term" value="C:membrane"/>
    <property type="evidence" value="ECO:0007669"/>
    <property type="project" value="UniProtKB-SubCell"/>
</dbReference>
<feature type="transmembrane region" description="Helical" evidence="8">
    <location>
        <begin position="342"/>
        <end position="362"/>
    </location>
</feature>
<organism evidence="11 12">
    <name type="scientific">Methanomicrobium antiquum</name>
    <dbReference type="NCBI Taxonomy" id="487686"/>
    <lineage>
        <taxon>Archaea</taxon>
        <taxon>Methanobacteriati</taxon>
        <taxon>Methanobacteriota</taxon>
        <taxon>Stenosarchaea group</taxon>
        <taxon>Methanomicrobia</taxon>
        <taxon>Methanomicrobiales</taxon>
        <taxon>Methanomicrobiaceae</taxon>
        <taxon>Methanomicrobium</taxon>
    </lineage>
</organism>
<comment type="subcellular location">
    <subcellularLocation>
        <location evidence="1">Membrane</location>
        <topology evidence="1">Multi-pass membrane protein</topology>
    </subcellularLocation>
</comment>
<keyword evidence="6 8" id="KW-1133">Transmembrane helix</keyword>
<reference evidence="11" key="1">
    <citation type="submission" date="2022-01" db="EMBL/GenBank/DDBJ databases">
        <title>Complete genome of Methanomicrobium antiquum DSM 21220.</title>
        <authorList>
            <person name="Chen S.-C."/>
            <person name="You Y.-T."/>
            <person name="Zhou Y.-Z."/>
            <person name="Lai M.-C."/>
        </authorList>
    </citation>
    <scope>NUCLEOTIDE SEQUENCE</scope>
    <source>
        <strain evidence="11">DSM 21220</strain>
    </source>
</reference>
<dbReference type="InterPro" id="IPR029044">
    <property type="entry name" value="Nucleotide-diphossugar_trans"/>
</dbReference>
<evidence type="ECO:0000256" key="5">
    <source>
        <dbReference type="ARBA" id="ARBA00022692"/>
    </source>
</evidence>
<dbReference type="RefSeq" id="WP_278099654.1">
    <property type="nucleotide sequence ID" value="NZ_CP091092.1"/>
</dbReference>
<gene>
    <name evidence="11" type="ORF">L1994_00015</name>
</gene>
<evidence type="ECO:0000259" key="9">
    <source>
        <dbReference type="Pfam" id="PF00535"/>
    </source>
</evidence>
<dbReference type="Pfam" id="PF00535">
    <property type="entry name" value="Glycos_transf_2"/>
    <property type="match status" value="1"/>
</dbReference>